<dbReference type="Gene3D" id="2.30.30.100">
    <property type="match status" value="1"/>
</dbReference>
<keyword evidence="1 6" id="KW-0436">Ligase</keyword>
<dbReference type="Pfam" id="PF03099">
    <property type="entry name" value="BPL_LplA_LipB"/>
    <property type="match status" value="1"/>
</dbReference>
<dbReference type="NCBIfam" id="TIGR00121">
    <property type="entry name" value="birA_ligase"/>
    <property type="match status" value="1"/>
</dbReference>
<evidence type="ECO:0000256" key="2">
    <source>
        <dbReference type="ARBA" id="ARBA00023267"/>
    </source>
</evidence>
<evidence type="ECO:0000313" key="6">
    <source>
        <dbReference type="EMBL" id="QEH36233.1"/>
    </source>
</evidence>
<dbReference type="PANTHER" id="PTHR12835:SF5">
    <property type="entry name" value="BIOTIN--PROTEIN LIGASE"/>
    <property type="match status" value="1"/>
</dbReference>
<evidence type="ECO:0000256" key="4">
    <source>
        <dbReference type="ARBA" id="ARBA00047846"/>
    </source>
</evidence>
<dbReference type="InterPro" id="IPR045864">
    <property type="entry name" value="aa-tRNA-synth_II/BPL/LPL"/>
</dbReference>
<name>A0A5B9W6K0_9BACT</name>
<sequence>MRDPLPFARTVLHRPVVDSTNWLARSLVLQGVDELPLLVWADRQTLGRGQRDRSWFSDDGSLTFTVAIDPAAHGLRVDQEPRLSLAAALAVIHAIGSLGWVVPGLGIRWPNDVEACGRKLCGILPERIERDGLEGPSGHLLVIGIGLNVLTRFDEAPDEVSRMATSLAAMGAGPLDASSIPRALAAILTHLDLELRRLRDDSPEQAREWDHLNLLRGKPVRIDLGPRILAGRATDIDPRGALCVDDGSEVHHLSGGRVLRD</sequence>
<dbReference type="PROSITE" id="PS51733">
    <property type="entry name" value="BPL_LPL_CATALYTIC"/>
    <property type="match status" value="1"/>
</dbReference>
<feature type="domain" description="BPL/LPL catalytic" evidence="5">
    <location>
        <begin position="1"/>
        <end position="195"/>
    </location>
</feature>
<reference evidence="6 7" key="1">
    <citation type="submission" date="2019-08" db="EMBL/GenBank/DDBJ databases">
        <title>Deep-cultivation of Planctomycetes and their phenomic and genomic characterization uncovers novel biology.</title>
        <authorList>
            <person name="Wiegand S."/>
            <person name="Jogler M."/>
            <person name="Boedeker C."/>
            <person name="Pinto D."/>
            <person name="Vollmers J."/>
            <person name="Rivas-Marin E."/>
            <person name="Kohn T."/>
            <person name="Peeters S.H."/>
            <person name="Heuer A."/>
            <person name="Rast P."/>
            <person name="Oberbeckmann S."/>
            <person name="Bunk B."/>
            <person name="Jeske O."/>
            <person name="Meyerdierks A."/>
            <person name="Storesund J.E."/>
            <person name="Kallscheuer N."/>
            <person name="Luecker S."/>
            <person name="Lage O.M."/>
            <person name="Pohl T."/>
            <person name="Merkel B.J."/>
            <person name="Hornburger P."/>
            <person name="Mueller R.-W."/>
            <person name="Bruemmer F."/>
            <person name="Labrenz M."/>
            <person name="Spormann A.M."/>
            <person name="Op den Camp H."/>
            <person name="Overmann J."/>
            <person name="Amann R."/>
            <person name="Jetten M.S.M."/>
            <person name="Mascher T."/>
            <person name="Medema M.H."/>
            <person name="Devos D.P."/>
            <person name="Kaster A.-K."/>
            <person name="Ovreas L."/>
            <person name="Rohde M."/>
            <person name="Galperin M.Y."/>
            <person name="Jogler C."/>
        </authorList>
    </citation>
    <scope>NUCLEOTIDE SEQUENCE [LARGE SCALE GENOMIC DNA]</scope>
    <source>
        <strain evidence="6 7">OJF2</strain>
    </source>
</reference>
<organism evidence="6 7">
    <name type="scientific">Aquisphaera giovannonii</name>
    <dbReference type="NCBI Taxonomy" id="406548"/>
    <lineage>
        <taxon>Bacteria</taxon>
        <taxon>Pseudomonadati</taxon>
        <taxon>Planctomycetota</taxon>
        <taxon>Planctomycetia</taxon>
        <taxon>Isosphaerales</taxon>
        <taxon>Isosphaeraceae</taxon>
        <taxon>Aquisphaera</taxon>
    </lineage>
</organism>
<dbReference type="Proteomes" id="UP000324233">
    <property type="component" value="Chromosome"/>
</dbReference>
<dbReference type="GO" id="GO:0005737">
    <property type="term" value="C:cytoplasm"/>
    <property type="evidence" value="ECO:0007669"/>
    <property type="project" value="TreeGrafter"/>
</dbReference>
<dbReference type="PANTHER" id="PTHR12835">
    <property type="entry name" value="BIOTIN PROTEIN LIGASE"/>
    <property type="match status" value="1"/>
</dbReference>
<dbReference type="EC" id="6.3.4.15" evidence="3"/>
<dbReference type="CDD" id="cd16442">
    <property type="entry name" value="BPL"/>
    <property type="match status" value="1"/>
</dbReference>
<dbReference type="InterPro" id="IPR003142">
    <property type="entry name" value="BPL_C"/>
</dbReference>
<accession>A0A5B9W6K0</accession>
<comment type="catalytic activity">
    <reaction evidence="4">
        <text>biotin + L-lysyl-[protein] + ATP = N(6)-biotinyl-L-lysyl-[protein] + AMP + diphosphate + H(+)</text>
        <dbReference type="Rhea" id="RHEA:11756"/>
        <dbReference type="Rhea" id="RHEA-COMP:9752"/>
        <dbReference type="Rhea" id="RHEA-COMP:10505"/>
        <dbReference type="ChEBI" id="CHEBI:15378"/>
        <dbReference type="ChEBI" id="CHEBI:29969"/>
        <dbReference type="ChEBI" id="CHEBI:30616"/>
        <dbReference type="ChEBI" id="CHEBI:33019"/>
        <dbReference type="ChEBI" id="CHEBI:57586"/>
        <dbReference type="ChEBI" id="CHEBI:83144"/>
        <dbReference type="ChEBI" id="CHEBI:456215"/>
        <dbReference type="EC" id="6.3.4.15"/>
    </reaction>
</comment>
<dbReference type="Pfam" id="PF02237">
    <property type="entry name" value="BPL_C"/>
    <property type="match status" value="1"/>
</dbReference>
<gene>
    <name evidence="6" type="primary">birA_2</name>
    <name evidence="6" type="ORF">OJF2_47930</name>
</gene>
<evidence type="ECO:0000256" key="1">
    <source>
        <dbReference type="ARBA" id="ARBA00022598"/>
    </source>
</evidence>
<dbReference type="AlphaFoldDB" id="A0A5B9W6K0"/>
<protein>
    <recommendedName>
        <fullName evidence="3">biotin--[biotin carboxyl-carrier protein] ligase</fullName>
        <ecNumber evidence="3">6.3.4.15</ecNumber>
    </recommendedName>
</protein>
<dbReference type="KEGG" id="agv:OJF2_47930"/>
<dbReference type="Gene3D" id="3.30.930.10">
    <property type="entry name" value="Bira Bifunctional Protein, Domain 2"/>
    <property type="match status" value="1"/>
</dbReference>
<keyword evidence="7" id="KW-1185">Reference proteome</keyword>
<evidence type="ECO:0000313" key="7">
    <source>
        <dbReference type="Proteomes" id="UP000324233"/>
    </source>
</evidence>
<evidence type="ECO:0000259" key="5">
    <source>
        <dbReference type="PROSITE" id="PS51733"/>
    </source>
</evidence>
<keyword evidence="2" id="KW-0092">Biotin</keyword>
<dbReference type="RefSeq" id="WP_168222004.1">
    <property type="nucleotide sequence ID" value="NZ_CP042997.1"/>
</dbReference>
<dbReference type="InterPro" id="IPR004143">
    <property type="entry name" value="BPL_LPL_catalytic"/>
</dbReference>
<proteinExistence type="predicted"/>
<dbReference type="InterPro" id="IPR004408">
    <property type="entry name" value="Biotin_CoA_COase_ligase"/>
</dbReference>
<dbReference type="EMBL" id="CP042997">
    <property type="protein sequence ID" value="QEH36233.1"/>
    <property type="molecule type" value="Genomic_DNA"/>
</dbReference>
<evidence type="ECO:0000256" key="3">
    <source>
        <dbReference type="ARBA" id="ARBA00024227"/>
    </source>
</evidence>
<dbReference type="GO" id="GO:0004077">
    <property type="term" value="F:biotin--[biotin carboxyl-carrier protein] ligase activity"/>
    <property type="evidence" value="ECO:0007669"/>
    <property type="project" value="UniProtKB-EC"/>
</dbReference>
<dbReference type="SUPFAM" id="SSF55681">
    <property type="entry name" value="Class II aaRS and biotin synthetases"/>
    <property type="match status" value="1"/>
</dbReference>